<gene>
    <name evidence="2" type="ORF">HAZT_HAZT011081</name>
</gene>
<proteinExistence type="predicted"/>
<keyword evidence="1" id="KW-1133">Transmembrane helix</keyword>
<protein>
    <submittedName>
        <fullName evidence="2">Gustatory receptor 72</fullName>
    </submittedName>
</protein>
<feature type="transmembrane region" description="Helical" evidence="1">
    <location>
        <begin position="72"/>
        <end position="89"/>
    </location>
</feature>
<feature type="transmembrane region" description="Helical" evidence="1">
    <location>
        <begin position="383"/>
        <end position="409"/>
    </location>
</feature>
<evidence type="ECO:0000256" key="1">
    <source>
        <dbReference type="SAM" id="Phobius"/>
    </source>
</evidence>
<reference evidence="2" key="1">
    <citation type="submission" date="2014-08" db="EMBL/GenBank/DDBJ databases">
        <authorList>
            <person name="Murali S."/>
            <person name="Richards S."/>
            <person name="Bandaranaike D."/>
            <person name="Bellair M."/>
            <person name="Blankenburg K."/>
            <person name="Chao H."/>
            <person name="Dinh H."/>
            <person name="Doddapaneni H."/>
            <person name="Dugan-Rocha S."/>
            <person name="Elkadiri S."/>
            <person name="Gnanaolivu R."/>
            <person name="Hughes D."/>
            <person name="Lee S."/>
            <person name="Li M."/>
            <person name="Ming W."/>
            <person name="Munidasa M."/>
            <person name="Muniz J."/>
            <person name="Nguyen L."/>
            <person name="Osuji N."/>
            <person name="Pu L.-L."/>
            <person name="Puazo M."/>
            <person name="Skinner E."/>
            <person name="Qu C."/>
            <person name="Quiroz J."/>
            <person name="Raj R."/>
            <person name="Weissenberger G."/>
            <person name="Xin Y."/>
            <person name="Zou X."/>
            <person name="Han Y."/>
            <person name="Worley K."/>
            <person name="Muzny D."/>
            <person name="Gibbs R."/>
        </authorList>
    </citation>
    <scope>NUCLEOTIDE SEQUENCE</scope>
    <source>
        <strain evidence="2">HAZT.00-mixed</strain>
        <tissue evidence="2">Whole organism</tissue>
    </source>
</reference>
<reference evidence="2" key="3">
    <citation type="submission" date="2019-06" db="EMBL/GenBank/DDBJ databases">
        <authorList>
            <person name="Poynton C."/>
            <person name="Hasenbein S."/>
            <person name="Benoit J.B."/>
            <person name="Sepulveda M.S."/>
            <person name="Poelchau M.F."/>
            <person name="Murali S.C."/>
            <person name="Chen S."/>
            <person name="Glastad K.M."/>
            <person name="Werren J.H."/>
            <person name="Vineis J.H."/>
            <person name="Bowen J.L."/>
            <person name="Friedrich M."/>
            <person name="Jones J."/>
            <person name="Robertson H.M."/>
            <person name="Feyereisen R."/>
            <person name="Mechler-Hickson A."/>
            <person name="Mathers N."/>
            <person name="Lee C.E."/>
            <person name="Colbourne J.K."/>
            <person name="Biales A."/>
            <person name="Johnston J.S."/>
            <person name="Wellborn G.A."/>
            <person name="Rosendale A.J."/>
            <person name="Cridge A.G."/>
            <person name="Munoz-Torres M.C."/>
            <person name="Bain P.A."/>
            <person name="Manny A.R."/>
            <person name="Major K.M."/>
            <person name="Lambert F.N."/>
            <person name="Vulpe C.D."/>
            <person name="Tuck P."/>
            <person name="Blalock B.J."/>
            <person name="Lin Y.-Y."/>
            <person name="Smith M.E."/>
            <person name="Ochoa-Acuna H."/>
            <person name="Chen M.-J.M."/>
            <person name="Childers C.P."/>
            <person name="Qu J."/>
            <person name="Dugan S."/>
            <person name="Lee S.L."/>
            <person name="Chao H."/>
            <person name="Dinh H."/>
            <person name="Han Y."/>
            <person name="Doddapaneni H."/>
            <person name="Worley K.C."/>
            <person name="Muzny D.M."/>
            <person name="Gibbs R.A."/>
            <person name="Richards S."/>
        </authorList>
    </citation>
    <scope>NUCLEOTIDE SEQUENCE</scope>
    <source>
        <strain evidence="2">HAZT.00-mixed</strain>
        <tissue evidence="2">Whole organism</tissue>
    </source>
</reference>
<dbReference type="Proteomes" id="UP000711488">
    <property type="component" value="Unassembled WGS sequence"/>
</dbReference>
<comment type="caution">
    <text evidence="2">The sequence shown here is derived from an EMBL/GenBank/DDBJ whole genome shotgun (WGS) entry which is preliminary data.</text>
</comment>
<feature type="transmembrane region" description="Helical" evidence="1">
    <location>
        <begin position="34"/>
        <end position="52"/>
    </location>
</feature>
<dbReference type="EMBL" id="JQDR03016353">
    <property type="protein sequence ID" value="KAA0185372.1"/>
    <property type="molecule type" value="Genomic_DNA"/>
</dbReference>
<keyword evidence="2" id="KW-0675">Receptor</keyword>
<feature type="transmembrane region" description="Helical" evidence="1">
    <location>
        <begin position="152"/>
        <end position="172"/>
    </location>
</feature>
<accession>A0A6A0GRC4</accession>
<feature type="transmembrane region" description="Helical" evidence="1">
    <location>
        <begin position="109"/>
        <end position="132"/>
    </location>
</feature>
<keyword evidence="1" id="KW-0812">Transmembrane</keyword>
<reference evidence="2" key="2">
    <citation type="journal article" date="2018" name="Environ. Sci. Technol.">
        <title>The Toxicogenome of Hyalella azteca: A Model for Sediment Ecotoxicology and Evolutionary Toxicology.</title>
        <authorList>
            <person name="Poynton H.C."/>
            <person name="Hasenbein S."/>
            <person name="Benoit J.B."/>
            <person name="Sepulveda M.S."/>
            <person name="Poelchau M.F."/>
            <person name="Hughes D.S.T."/>
            <person name="Murali S.C."/>
            <person name="Chen S."/>
            <person name="Glastad K.M."/>
            <person name="Goodisman M.A.D."/>
            <person name="Werren J.H."/>
            <person name="Vineis J.H."/>
            <person name="Bowen J.L."/>
            <person name="Friedrich M."/>
            <person name="Jones J."/>
            <person name="Robertson H.M."/>
            <person name="Feyereisen R."/>
            <person name="Mechler-Hickson A."/>
            <person name="Mathers N."/>
            <person name="Lee C.E."/>
            <person name="Colbourne J.K."/>
            <person name="Biales A."/>
            <person name="Johnston J.S."/>
            <person name="Wellborn G.A."/>
            <person name="Rosendale A.J."/>
            <person name="Cridge A.G."/>
            <person name="Munoz-Torres M.C."/>
            <person name="Bain P.A."/>
            <person name="Manny A.R."/>
            <person name="Major K.M."/>
            <person name="Lambert F.N."/>
            <person name="Vulpe C.D."/>
            <person name="Tuck P."/>
            <person name="Blalock B.J."/>
            <person name="Lin Y.Y."/>
            <person name="Smith M.E."/>
            <person name="Ochoa-Acuna H."/>
            <person name="Chen M.M."/>
            <person name="Childers C.P."/>
            <person name="Qu J."/>
            <person name="Dugan S."/>
            <person name="Lee S.L."/>
            <person name="Chao H."/>
            <person name="Dinh H."/>
            <person name="Han Y."/>
            <person name="Doddapaneni H."/>
            <person name="Worley K.C."/>
            <person name="Muzny D.M."/>
            <person name="Gibbs R.A."/>
            <person name="Richards S."/>
        </authorList>
    </citation>
    <scope>NUCLEOTIDE SEQUENCE</scope>
    <source>
        <strain evidence="2">HAZT.00-mixed</strain>
        <tissue evidence="2">Whole organism</tissue>
    </source>
</reference>
<dbReference type="AlphaFoldDB" id="A0A6A0GRC4"/>
<name>A0A6A0GRC4_HYAAZ</name>
<evidence type="ECO:0000313" key="2">
    <source>
        <dbReference type="EMBL" id="KAA0185372.1"/>
    </source>
</evidence>
<organism evidence="2">
    <name type="scientific">Hyalella azteca</name>
    <name type="common">Amphipod</name>
    <dbReference type="NCBI Taxonomy" id="294128"/>
    <lineage>
        <taxon>Eukaryota</taxon>
        <taxon>Metazoa</taxon>
        <taxon>Ecdysozoa</taxon>
        <taxon>Arthropoda</taxon>
        <taxon>Crustacea</taxon>
        <taxon>Multicrustacea</taxon>
        <taxon>Malacostraca</taxon>
        <taxon>Eumalacostraca</taxon>
        <taxon>Peracarida</taxon>
        <taxon>Amphipoda</taxon>
        <taxon>Senticaudata</taxon>
        <taxon>Talitrida</taxon>
        <taxon>Talitroidea</taxon>
        <taxon>Hyalellidae</taxon>
        <taxon>Hyalella</taxon>
    </lineage>
</organism>
<keyword evidence="1" id="KW-0472">Membrane</keyword>
<sequence>MDQRTLLKFLLRLLRILGTIPYQLSNDKFVISQVYMGLSVATQLLRTIFYGLFNFPSAEMTSSNFYVTVLKFWPPVLSAVLMTVIWIFLAHTRVVMIIIKNVMNSNTQYIPVGISTYSMVAIFILDFIIAFHSGFSWPGDKVLMVFRFINNHTGFLALVSVTLLLHTAMNIVTSEINNLQRTLFLRRFSKCYRESKIVVRSASKIFPKTDKFKTTSLFPTLDLAMTTTENEVSTIKVAEKVLMSSRPNEFEKPEASATSRLENVRKELKTLRQTVSCTHKSFSAVALGVLVYEQLELLALALHGMYGDTKSCSAWQALFFSLKAVYQLCFIVDSQTDYRTACEEGVHRVKRLIAEVERLGPKHADEVWQLRGIQAELERMPRFTILGLFVLGRHCLLSMGSIVLTYVIIAVQFTTSSNPVTCKAVSCNCSLS</sequence>